<dbReference type="EMBL" id="VVXK01000024">
    <property type="protein sequence ID" value="KAA2366547.1"/>
    <property type="molecule type" value="Genomic_DNA"/>
</dbReference>
<evidence type="ECO:0000313" key="6">
    <source>
        <dbReference type="Proteomes" id="UP000323567"/>
    </source>
</evidence>
<dbReference type="Proteomes" id="UP000323567">
    <property type="component" value="Unassembled WGS sequence"/>
</dbReference>
<evidence type="ECO:0000313" key="4">
    <source>
        <dbReference type="EMBL" id="KAA2374137.1"/>
    </source>
</evidence>
<evidence type="ECO:0000313" key="5">
    <source>
        <dbReference type="Proteomes" id="UP000322658"/>
    </source>
</evidence>
<evidence type="ECO:0000256" key="2">
    <source>
        <dbReference type="SAM" id="SignalP"/>
    </source>
</evidence>
<accession>A0A5B3GL31</accession>
<evidence type="ECO:0000256" key="1">
    <source>
        <dbReference type="SAM" id="MobiDB-lite"/>
    </source>
</evidence>
<dbReference type="EMBL" id="VVXJ01000028">
    <property type="protein sequence ID" value="KAA2374137.1"/>
    <property type="molecule type" value="Genomic_DNA"/>
</dbReference>
<sequence length="98" mass="10934">MNRNLKLALAALLGFSAACTSVKNAPKEDTAKTQGADTTAVKGYPEFPRRVVVMYGVRTPRQDSVRNERLKRLERERPDSLPPVAERPQEEDPSVGRK</sequence>
<proteinExistence type="predicted"/>
<dbReference type="RefSeq" id="WP_015545949.1">
    <property type="nucleotide sequence ID" value="NZ_AP031448.1"/>
</dbReference>
<dbReference type="PROSITE" id="PS51257">
    <property type="entry name" value="PROKAR_LIPOPROTEIN"/>
    <property type="match status" value="1"/>
</dbReference>
<feature type="compositionally biased region" description="Acidic residues" evidence="1">
    <location>
        <begin position="89"/>
        <end position="98"/>
    </location>
</feature>
<evidence type="ECO:0000313" key="3">
    <source>
        <dbReference type="EMBL" id="KAA2366547.1"/>
    </source>
</evidence>
<dbReference type="GeneID" id="92758322"/>
<comment type="caution">
    <text evidence="4">The sequence shown here is derived from an EMBL/GenBank/DDBJ whole genome shotgun (WGS) entry which is preliminary data.</text>
</comment>
<keyword evidence="2" id="KW-0732">Signal</keyword>
<feature type="region of interest" description="Disordered" evidence="1">
    <location>
        <begin position="60"/>
        <end position="98"/>
    </location>
</feature>
<organism evidence="4 5">
    <name type="scientific">Alistipes shahii</name>
    <dbReference type="NCBI Taxonomy" id="328814"/>
    <lineage>
        <taxon>Bacteria</taxon>
        <taxon>Pseudomonadati</taxon>
        <taxon>Bacteroidota</taxon>
        <taxon>Bacteroidia</taxon>
        <taxon>Bacteroidales</taxon>
        <taxon>Rikenellaceae</taxon>
        <taxon>Alistipes</taxon>
    </lineage>
</organism>
<name>A0A5B3GL31_9BACT</name>
<protein>
    <submittedName>
        <fullName evidence="4">Uncharacterized protein</fullName>
    </submittedName>
</protein>
<dbReference type="Proteomes" id="UP000322658">
    <property type="component" value="Unassembled WGS sequence"/>
</dbReference>
<reference evidence="5 6" key="1">
    <citation type="journal article" date="2019" name="Nat. Med.">
        <title>A library of human gut bacterial isolates paired with longitudinal multiomics data enables mechanistic microbiome research.</title>
        <authorList>
            <person name="Poyet M."/>
            <person name="Groussin M."/>
            <person name="Gibbons S.M."/>
            <person name="Avila-Pacheco J."/>
            <person name="Jiang X."/>
            <person name="Kearney S.M."/>
            <person name="Perrotta A.R."/>
            <person name="Berdy B."/>
            <person name="Zhao S."/>
            <person name="Lieberman T.D."/>
            <person name="Swanson P.K."/>
            <person name="Smith M."/>
            <person name="Roesemann S."/>
            <person name="Alexander J.E."/>
            <person name="Rich S.A."/>
            <person name="Livny J."/>
            <person name="Vlamakis H."/>
            <person name="Clish C."/>
            <person name="Bullock K."/>
            <person name="Deik A."/>
            <person name="Scott J."/>
            <person name="Pierce K.A."/>
            <person name="Xavier R.J."/>
            <person name="Alm E.J."/>
        </authorList>
    </citation>
    <scope>NUCLEOTIDE SEQUENCE [LARGE SCALE GENOMIC DNA]</scope>
    <source>
        <strain evidence="4 5">BIOML-A1</strain>
        <strain evidence="3 6">BIOML-A2</strain>
    </source>
</reference>
<feature type="signal peptide" evidence="2">
    <location>
        <begin position="1"/>
        <end position="24"/>
    </location>
</feature>
<feature type="compositionally biased region" description="Basic and acidic residues" evidence="1">
    <location>
        <begin position="60"/>
        <end position="79"/>
    </location>
</feature>
<feature type="chain" id="PRO_5036366784" evidence="2">
    <location>
        <begin position="25"/>
        <end position="98"/>
    </location>
</feature>
<dbReference type="AlphaFoldDB" id="A0A5B3GL31"/>
<gene>
    <name evidence="4" type="ORF">F2Y07_11615</name>
    <name evidence="3" type="ORF">F2Y13_13110</name>
</gene>